<keyword evidence="7" id="KW-0472">Membrane</keyword>
<dbReference type="SMART" id="SM00387">
    <property type="entry name" value="HATPase_c"/>
    <property type="match status" value="1"/>
</dbReference>
<dbReference type="InterPro" id="IPR036097">
    <property type="entry name" value="HisK_dim/P_sf"/>
</dbReference>
<evidence type="ECO:0000256" key="5">
    <source>
        <dbReference type="ARBA" id="ARBA00022777"/>
    </source>
</evidence>
<protein>
    <recommendedName>
        <fullName evidence="2">histidine kinase</fullName>
        <ecNumber evidence="2">2.7.13.3</ecNumber>
    </recommendedName>
</protein>
<evidence type="ECO:0000256" key="7">
    <source>
        <dbReference type="SAM" id="Phobius"/>
    </source>
</evidence>
<dbReference type="Gene3D" id="3.30.565.10">
    <property type="entry name" value="Histidine kinase-like ATPase, C-terminal domain"/>
    <property type="match status" value="1"/>
</dbReference>
<organism evidence="9 10">
    <name type="scientific">Rufibacter hautae</name>
    <dbReference type="NCBI Taxonomy" id="2595005"/>
    <lineage>
        <taxon>Bacteria</taxon>
        <taxon>Pseudomonadati</taxon>
        <taxon>Bacteroidota</taxon>
        <taxon>Cytophagia</taxon>
        <taxon>Cytophagales</taxon>
        <taxon>Hymenobacteraceae</taxon>
        <taxon>Rufibacter</taxon>
    </lineage>
</organism>
<dbReference type="RefSeq" id="WP_149090783.1">
    <property type="nucleotide sequence ID" value="NZ_VKKY01000002.1"/>
</dbReference>
<evidence type="ECO:0000256" key="4">
    <source>
        <dbReference type="ARBA" id="ARBA00022679"/>
    </source>
</evidence>
<evidence type="ECO:0000313" key="10">
    <source>
        <dbReference type="Proteomes" id="UP000324133"/>
    </source>
</evidence>
<dbReference type="AlphaFoldDB" id="A0A5B6TCV8"/>
<feature type="transmembrane region" description="Helical" evidence="7">
    <location>
        <begin position="35"/>
        <end position="55"/>
    </location>
</feature>
<evidence type="ECO:0000256" key="2">
    <source>
        <dbReference type="ARBA" id="ARBA00012438"/>
    </source>
</evidence>
<dbReference type="SUPFAM" id="SSF55874">
    <property type="entry name" value="ATPase domain of HSP90 chaperone/DNA topoisomerase II/histidine kinase"/>
    <property type="match status" value="1"/>
</dbReference>
<comment type="caution">
    <text evidence="9">The sequence shown here is derived from an EMBL/GenBank/DDBJ whole genome shotgun (WGS) entry which is preliminary data.</text>
</comment>
<dbReference type="GO" id="GO:0000155">
    <property type="term" value="F:phosphorelay sensor kinase activity"/>
    <property type="evidence" value="ECO:0007669"/>
    <property type="project" value="InterPro"/>
</dbReference>
<dbReference type="Gene3D" id="1.10.287.130">
    <property type="match status" value="1"/>
</dbReference>
<feature type="domain" description="Histidine kinase" evidence="8">
    <location>
        <begin position="245"/>
        <end position="469"/>
    </location>
</feature>
<dbReference type="InterPro" id="IPR036890">
    <property type="entry name" value="HATPase_C_sf"/>
</dbReference>
<feature type="transmembrane region" description="Helical" evidence="7">
    <location>
        <begin position="70"/>
        <end position="90"/>
    </location>
</feature>
<dbReference type="Pfam" id="PF02518">
    <property type="entry name" value="HATPase_c"/>
    <property type="match status" value="1"/>
</dbReference>
<keyword evidence="5" id="KW-0418">Kinase</keyword>
<dbReference type="InterPro" id="IPR005467">
    <property type="entry name" value="His_kinase_dom"/>
</dbReference>
<evidence type="ECO:0000256" key="6">
    <source>
        <dbReference type="ARBA" id="ARBA00023012"/>
    </source>
</evidence>
<feature type="transmembrane region" description="Helical" evidence="7">
    <location>
        <begin position="177"/>
        <end position="198"/>
    </location>
</feature>
<feature type="transmembrane region" description="Helical" evidence="7">
    <location>
        <begin position="102"/>
        <end position="122"/>
    </location>
</feature>
<dbReference type="InterPro" id="IPR003594">
    <property type="entry name" value="HATPase_dom"/>
</dbReference>
<dbReference type="PROSITE" id="PS50109">
    <property type="entry name" value="HIS_KIN"/>
    <property type="match status" value="1"/>
</dbReference>
<sequence>MNFKKYLREKLFLSQTDQSILQTEVKETNLQRISFTSLLVLPVSAAHVLLFYLQLHTGNPTEFLWKKGIIYAHASFFVLNALIALVTNWVKKRPASKGRIPTILSTLMFLIVPVFGAILAIIDQLVNASINAFLVGCIAPALILQVRPWRTLQLFLVSYVVFYIGLAFTQADASLLLTMRVNGISAATIGWGLSWVLWRSNMTNYRQDRQIVAQKAELERKNKSLRQTSQCLAEANSAKDKLFAIVSHDLRGPLQSNLQLSGMLAENSPHVTPDKREHLAQLLYKSLQNTTKLMENLLLWARSQTNQIPFKPEAAEVYHVLEESIGYLQFMAQNKHISIENQVQPQVVAFADKEMLATIFRNLISNAIKFTKQEGTITISTEVLPPQTGQAPFLNIKVQDNGVGISEKAVAYLFDIGKKTSSLGTEKETGSGLGLVLCKEFVEKNGGKMSVQTERGKGTTFSFLLPLHPAEPLANLSLGETSLGVSHL</sequence>
<dbReference type="EC" id="2.7.13.3" evidence="2"/>
<dbReference type="SMART" id="SM00388">
    <property type="entry name" value="HisKA"/>
    <property type="match status" value="1"/>
</dbReference>
<dbReference type="PANTHER" id="PTHR43711:SF1">
    <property type="entry name" value="HISTIDINE KINASE 1"/>
    <property type="match status" value="1"/>
</dbReference>
<evidence type="ECO:0000313" key="9">
    <source>
        <dbReference type="EMBL" id="KAA3437721.1"/>
    </source>
</evidence>
<feature type="transmembrane region" description="Helical" evidence="7">
    <location>
        <begin position="151"/>
        <end position="171"/>
    </location>
</feature>
<dbReference type="Proteomes" id="UP000324133">
    <property type="component" value="Unassembled WGS sequence"/>
</dbReference>
<dbReference type="OrthoDB" id="9810447at2"/>
<keyword evidence="6" id="KW-0902">Two-component regulatory system</keyword>
<keyword evidence="3" id="KW-0597">Phosphoprotein</keyword>
<evidence type="ECO:0000259" key="8">
    <source>
        <dbReference type="PROSITE" id="PS50109"/>
    </source>
</evidence>
<keyword evidence="7" id="KW-1133">Transmembrane helix</keyword>
<gene>
    <name evidence="9" type="ORF">FOA19_10485</name>
</gene>
<accession>A0A5B6TCV8</accession>
<dbReference type="CDD" id="cd00082">
    <property type="entry name" value="HisKA"/>
    <property type="match status" value="1"/>
</dbReference>
<keyword evidence="10" id="KW-1185">Reference proteome</keyword>
<reference evidence="9 10" key="1">
    <citation type="submission" date="2019-07" db="EMBL/GenBank/DDBJ databases">
        <title>Rufibacter sp. nov., isolated from lake sediment.</title>
        <authorList>
            <person name="Qu J.-H."/>
        </authorList>
    </citation>
    <scope>NUCLEOTIDE SEQUENCE [LARGE SCALE GENOMIC DNA]</scope>
    <source>
        <strain evidence="9 10">NBS58-1</strain>
    </source>
</reference>
<dbReference type="PRINTS" id="PR00344">
    <property type="entry name" value="BCTRLSENSOR"/>
</dbReference>
<dbReference type="SUPFAM" id="SSF47384">
    <property type="entry name" value="Homodimeric domain of signal transducing histidine kinase"/>
    <property type="match status" value="1"/>
</dbReference>
<proteinExistence type="predicted"/>
<comment type="catalytic activity">
    <reaction evidence="1">
        <text>ATP + protein L-histidine = ADP + protein N-phospho-L-histidine.</text>
        <dbReference type="EC" id="2.7.13.3"/>
    </reaction>
</comment>
<evidence type="ECO:0000256" key="3">
    <source>
        <dbReference type="ARBA" id="ARBA00022553"/>
    </source>
</evidence>
<dbReference type="EMBL" id="VKKY01000002">
    <property type="protein sequence ID" value="KAA3437721.1"/>
    <property type="molecule type" value="Genomic_DNA"/>
</dbReference>
<dbReference type="InterPro" id="IPR050736">
    <property type="entry name" value="Sensor_HK_Regulatory"/>
</dbReference>
<evidence type="ECO:0000256" key="1">
    <source>
        <dbReference type="ARBA" id="ARBA00000085"/>
    </source>
</evidence>
<keyword evidence="7" id="KW-0812">Transmembrane</keyword>
<dbReference type="InterPro" id="IPR003661">
    <property type="entry name" value="HisK_dim/P_dom"/>
</dbReference>
<feature type="transmembrane region" description="Helical" evidence="7">
    <location>
        <begin position="128"/>
        <end position="144"/>
    </location>
</feature>
<dbReference type="PANTHER" id="PTHR43711">
    <property type="entry name" value="TWO-COMPONENT HISTIDINE KINASE"/>
    <property type="match status" value="1"/>
</dbReference>
<keyword evidence="4" id="KW-0808">Transferase</keyword>
<name>A0A5B6TCV8_9BACT</name>
<dbReference type="InterPro" id="IPR004358">
    <property type="entry name" value="Sig_transdc_His_kin-like_C"/>
</dbReference>